<dbReference type="GO" id="GO:0008843">
    <property type="term" value="F:endochitinase activity"/>
    <property type="evidence" value="ECO:0007669"/>
    <property type="project" value="UniProtKB-EC"/>
</dbReference>
<dbReference type="SMART" id="SM00636">
    <property type="entry name" value="Glyco_18"/>
    <property type="match status" value="1"/>
</dbReference>
<dbReference type="PANTHER" id="PTHR11177:SF317">
    <property type="entry name" value="CHITINASE 12-RELATED"/>
    <property type="match status" value="1"/>
</dbReference>
<dbReference type="Pfam" id="PF00704">
    <property type="entry name" value="Glyco_hydro_18"/>
    <property type="match status" value="1"/>
</dbReference>
<evidence type="ECO:0000256" key="4">
    <source>
        <dbReference type="ARBA" id="ARBA00023024"/>
    </source>
</evidence>
<sequence>MSHVVGVYYSNWSVYDSKHNPQDLLPSINHVFYAFLKPDIKTGNVKLTDEWADTQMSVGGAAGAIAALMLLKSRNPELKVIASIGGWGTNAEFQEVTANTEKRSNFVNSTIDLVRRFGFDGVDIDWEFPANTTEAHQLVELLKLLRTTLSYINEALTLSVAVPAGQDTVDVLNIPAMDQYLTFWNIMCYDFVGDKWSNTVGYHSNLYGFNGSNALNADLALRLYALRGASTHKLLLGMPAYGRCFLQPQLPEVGSVFNAKFPEGKDTVDFNRIDRSTEIFDGERVAAIAYDHQQNIIVTYDNEQSASIKAMYVRDNGLAGGFWWDSKGDAPNYGLINSFADTLRS</sequence>
<comment type="catalytic activity">
    <reaction evidence="1">
        <text>Random endo-hydrolysis of N-acetyl-beta-D-glucosaminide (1-&gt;4)-beta-linkages in chitin and chitodextrins.</text>
        <dbReference type="EC" id="3.2.1.14"/>
    </reaction>
</comment>
<keyword evidence="4" id="KW-0146">Chitin degradation</keyword>
<dbReference type="PROSITE" id="PS01095">
    <property type="entry name" value="GH18_1"/>
    <property type="match status" value="1"/>
</dbReference>
<evidence type="ECO:0000313" key="11">
    <source>
        <dbReference type="EMBL" id="WPK23389.1"/>
    </source>
</evidence>
<dbReference type="RefSeq" id="XP_062875776.1">
    <property type="nucleotide sequence ID" value="XM_063019706.1"/>
</dbReference>
<evidence type="ECO:0000259" key="10">
    <source>
        <dbReference type="PROSITE" id="PS51910"/>
    </source>
</evidence>
<dbReference type="GO" id="GO:0008061">
    <property type="term" value="F:chitin binding"/>
    <property type="evidence" value="ECO:0007669"/>
    <property type="project" value="InterPro"/>
</dbReference>
<dbReference type="KEGG" id="asau:88171696"/>
<dbReference type="GeneID" id="88171696"/>
<evidence type="ECO:0000256" key="9">
    <source>
        <dbReference type="RuleBase" id="RU004453"/>
    </source>
</evidence>
<keyword evidence="12" id="KW-1185">Reference proteome</keyword>
<accession>A0AAX4H4E9</accession>
<dbReference type="Gene3D" id="3.20.20.80">
    <property type="entry name" value="Glycosidases"/>
    <property type="match status" value="1"/>
</dbReference>
<comment type="similarity">
    <text evidence="9">Belongs to the glycosyl hydrolase 18 family.</text>
</comment>
<gene>
    <name evidence="11" type="ORF">PUMCH_000627</name>
</gene>
<proteinExistence type="inferred from homology"/>
<dbReference type="InterPro" id="IPR050314">
    <property type="entry name" value="Glycosyl_Hydrlase_18"/>
</dbReference>
<evidence type="ECO:0000256" key="1">
    <source>
        <dbReference type="ARBA" id="ARBA00000822"/>
    </source>
</evidence>
<dbReference type="PANTHER" id="PTHR11177">
    <property type="entry name" value="CHITINASE"/>
    <property type="match status" value="1"/>
</dbReference>
<keyword evidence="6 8" id="KW-0326">Glycosidase</keyword>
<dbReference type="GO" id="GO:0006032">
    <property type="term" value="P:chitin catabolic process"/>
    <property type="evidence" value="ECO:0007669"/>
    <property type="project" value="UniProtKB-KW"/>
</dbReference>
<evidence type="ECO:0000256" key="6">
    <source>
        <dbReference type="ARBA" id="ARBA00023295"/>
    </source>
</evidence>
<dbReference type="SUPFAM" id="SSF51445">
    <property type="entry name" value="(Trans)glycosidases"/>
    <property type="match status" value="1"/>
</dbReference>
<evidence type="ECO:0000256" key="2">
    <source>
        <dbReference type="ARBA" id="ARBA00012729"/>
    </source>
</evidence>
<feature type="domain" description="GH18" evidence="10">
    <location>
        <begin position="3"/>
        <end position="345"/>
    </location>
</feature>
<evidence type="ECO:0000313" key="12">
    <source>
        <dbReference type="Proteomes" id="UP001338582"/>
    </source>
</evidence>
<dbReference type="EMBL" id="CP138894">
    <property type="protein sequence ID" value="WPK23389.1"/>
    <property type="molecule type" value="Genomic_DNA"/>
</dbReference>
<dbReference type="AlphaFoldDB" id="A0AAX4H4E9"/>
<dbReference type="InterPro" id="IPR017853">
    <property type="entry name" value="GH"/>
</dbReference>
<dbReference type="InterPro" id="IPR011583">
    <property type="entry name" value="Chitinase_II/V-like_cat"/>
</dbReference>
<dbReference type="GO" id="GO:0005576">
    <property type="term" value="C:extracellular region"/>
    <property type="evidence" value="ECO:0007669"/>
    <property type="project" value="TreeGrafter"/>
</dbReference>
<evidence type="ECO:0000256" key="7">
    <source>
        <dbReference type="ARBA" id="ARBA00023326"/>
    </source>
</evidence>
<dbReference type="Proteomes" id="UP001338582">
    <property type="component" value="Chromosome 1"/>
</dbReference>
<dbReference type="GO" id="GO:0000272">
    <property type="term" value="P:polysaccharide catabolic process"/>
    <property type="evidence" value="ECO:0007669"/>
    <property type="project" value="UniProtKB-KW"/>
</dbReference>
<dbReference type="InterPro" id="IPR001579">
    <property type="entry name" value="Glyco_hydro_18_chit_AS"/>
</dbReference>
<keyword evidence="7" id="KW-0624">Polysaccharide degradation</keyword>
<protein>
    <recommendedName>
        <fullName evidence="2">chitinase</fullName>
        <ecNumber evidence="2">3.2.1.14</ecNumber>
    </recommendedName>
</protein>
<dbReference type="EC" id="3.2.1.14" evidence="2"/>
<dbReference type="PROSITE" id="PS51910">
    <property type="entry name" value="GH18_2"/>
    <property type="match status" value="1"/>
</dbReference>
<keyword evidence="3 8" id="KW-0378">Hydrolase</keyword>
<keyword evidence="5" id="KW-0119">Carbohydrate metabolism</keyword>
<evidence type="ECO:0000256" key="5">
    <source>
        <dbReference type="ARBA" id="ARBA00023277"/>
    </source>
</evidence>
<name>A0AAX4H4E9_9ASCO</name>
<dbReference type="InterPro" id="IPR029070">
    <property type="entry name" value="Chitinase_insertion_sf"/>
</dbReference>
<reference evidence="11 12" key="1">
    <citation type="submission" date="2023-10" db="EMBL/GenBank/DDBJ databases">
        <title>Draft Genome Sequence of Candida saopaulonensis from a very Premature Infant with Sepsis.</title>
        <authorList>
            <person name="Ning Y."/>
            <person name="Dai R."/>
            <person name="Xiao M."/>
            <person name="Xu Y."/>
            <person name="Yan Q."/>
            <person name="Zhang L."/>
        </authorList>
    </citation>
    <scope>NUCLEOTIDE SEQUENCE [LARGE SCALE GENOMIC DNA]</scope>
    <source>
        <strain evidence="11 12">19XY460</strain>
    </source>
</reference>
<dbReference type="InterPro" id="IPR001223">
    <property type="entry name" value="Glyco_hydro18_cat"/>
</dbReference>
<dbReference type="Gene3D" id="3.10.50.10">
    <property type="match status" value="1"/>
</dbReference>
<evidence type="ECO:0000256" key="3">
    <source>
        <dbReference type="ARBA" id="ARBA00022801"/>
    </source>
</evidence>
<evidence type="ECO:0000256" key="8">
    <source>
        <dbReference type="RuleBase" id="RU000489"/>
    </source>
</evidence>
<organism evidence="11 12">
    <name type="scientific">Australozyma saopauloensis</name>
    <dbReference type="NCBI Taxonomy" id="291208"/>
    <lineage>
        <taxon>Eukaryota</taxon>
        <taxon>Fungi</taxon>
        <taxon>Dikarya</taxon>
        <taxon>Ascomycota</taxon>
        <taxon>Saccharomycotina</taxon>
        <taxon>Pichiomycetes</taxon>
        <taxon>Metschnikowiaceae</taxon>
        <taxon>Australozyma</taxon>
    </lineage>
</organism>